<dbReference type="InterPro" id="IPR027417">
    <property type="entry name" value="P-loop_NTPase"/>
</dbReference>
<dbReference type="GO" id="GO:0005737">
    <property type="term" value="C:cytoplasm"/>
    <property type="evidence" value="ECO:0007669"/>
    <property type="project" value="TreeGrafter"/>
</dbReference>
<keyword evidence="8" id="KW-1185">Reference proteome</keyword>
<keyword evidence="1" id="KW-0547">Nucleotide-binding</keyword>
<name>A0A4R5BVT5_9PSEU</name>
<reference evidence="7 8" key="1">
    <citation type="submission" date="2019-03" db="EMBL/GenBank/DDBJ databases">
        <title>Draft genome sequences of novel Actinobacteria.</title>
        <authorList>
            <person name="Sahin N."/>
            <person name="Ay H."/>
            <person name="Saygin H."/>
        </authorList>
    </citation>
    <scope>NUCLEOTIDE SEQUENCE [LARGE SCALE GENOMIC DNA]</scope>
    <source>
        <strain evidence="7 8">5K548</strain>
    </source>
</reference>
<keyword evidence="3" id="KW-0143">Chaperone</keyword>
<comment type="similarity">
    <text evidence="4">Belongs to the SIMIBI class G3E GTPase family. ZNG1 subfamily.</text>
</comment>
<evidence type="ECO:0000256" key="1">
    <source>
        <dbReference type="ARBA" id="ARBA00022741"/>
    </source>
</evidence>
<dbReference type="InterPro" id="IPR051316">
    <property type="entry name" value="Zinc-reg_GTPase_activator"/>
</dbReference>
<protein>
    <submittedName>
        <fullName evidence="7">GTP-binding protein</fullName>
    </submittedName>
</protein>
<dbReference type="SUPFAM" id="SSF52540">
    <property type="entry name" value="P-loop containing nucleoside triphosphate hydrolases"/>
    <property type="match status" value="1"/>
</dbReference>
<evidence type="ECO:0000256" key="5">
    <source>
        <dbReference type="ARBA" id="ARBA00049117"/>
    </source>
</evidence>
<dbReference type="InterPro" id="IPR036627">
    <property type="entry name" value="CobW-likC_sf"/>
</dbReference>
<dbReference type="InterPro" id="IPR003495">
    <property type="entry name" value="CobW/HypB/UreG_nucleotide-bd"/>
</dbReference>
<evidence type="ECO:0000313" key="7">
    <source>
        <dbReference type="EMBL" id="TDD89460.1"/>
    </source>
</evidence>
<feature type="domain" description="CobW C-terminal" evidence="6">
    <location>
        <begin position="211"/>
        <end position="305"/>
    </location>
</feature>
<dbReference type="GO" id="GO:0000166">
    <property type="term" value="F:nucleotide binding"/>
    <property type="evidence" value="ECO:0007669"/>
    <property type="project" value="UniProtKB-KW"/>
</dbReference>
<evidence type="ECO:0000259" key="6">
    <source>
        <dbReference type="SMART" id="SM00833"/>
    </source>
</evidence>
<dbReference type="Gene3D" id="3.30.1220.10">
    <property type="entry name" value="CobW-like, C-terminal domain"/>
    <property type="match status" value="1"/>
</dbReference>
<dbReference type="Proteomes" id="UP000294723">
    <property type="component" value="Unassembled WGS sequence"/>
</dbReference>
<dbReference type="SUPFAM" id="SSF90002">
    <property type="entry name" value="Hypothetical protein YjiA, C-terminal domain"/>
    <property type="match status" value="1"/>
</dbReference>
<dbReference type="Pfam" id="PF02492">
    <property type="entry name" value="cobW"/>
    <property type="match status" value="1"/>
</dbReference>
<comment type="caution">
    <text evidence="7">The sequence shown here is derived from an EMBL/GenBank/DDBJ whole genome shotgun (WGS) entry which is preliminary data.</text>
</comment>
<comment type="catalytic activity">
    <reaction evidence="5">
        <text>GTP + H2O = GDP + phosphate + H(+)</text>
        <dbReference type="Rhea" id="RHEA:19669"/>
        <dbReference type="ChEBI" id="CHEBI:15377"/>
        <dbReference type="ChEBI" id="CHEBI:15378"/>
        <dbReference type="ChEBI" id="CHEBI:37565"/>
        <dbReference type="ChEBI" id="CHEBI:43474"/>
        <dbReference type="ChEBI" id="CHEBI:58189"/>
    </reaction>
    <physiologicalReaction direction="left-to-right" evidence="5">
        <dbReference type="Rhea" id="RHEA:19670"/>
    </physiologicalReaction>
</comment>
<dbReference type="Pfam" id="PF07683">
    <property type="entry name" value="CobW_C"/>
    <property type="match status" value="1"/>
</dbReference>
<dbReference type="PANTHER" id="PTHR13748:SF62">
    <property type="entry name" value="COBW DOMAIN-CONTAINING PROTEIN"/>
    <property type="match status" value="1"/>
</dbReference>
<proteinExistence type="inferred from homology"/>
<dbReference type="SMART" id="SM00833">
    <property type="entry name" value="CobW_C"/>
    <property type="match status" value="1"/>
</dbReference>
<dbReference type="RefSeq" id="WP_132682817.1">
    <property type="nucleotide sequence ID" value="NZ_SMLA01000012.1"/>
</dbReference>
<dbReference type="PANTHER" id="PTHR13748">
    <property type="entry name" value="COBW-RELATED"/>
    <property type="match status" value="1"/>
</dbReference>
<dbReference type="EMBL" id="SMLA01000012">
    <property type="protein sequence ID" value="TDD89460.1"/>
    <property type="molecule type" value="Genomic_DNA"/>
</dbReference>
<dbReference type="Gene3D" id="3.40.50.300">
    <property type="entry name" value="P-loop containing nucleotide triphosphate hydrolases"/>
    <property type="match status" value="1"/>
</dbReference>
<sequence>MTARLTVLGGYLGAGKTTLLNGLLATADGSRIAVVVNDFGSVNIDRRLITSATRDTVELANGCMCCSLQDDTSAVMTRLAARDDLRHVVVETSGVGDPAALRTWGNYPGFAPGSTVVCLDSTSAAALLRDEFVGDTAARQLARADVVVLTKVDLARSGQLVDAWRRCREHAPDAQVLESERGDLRLEDLLPGPAGPMNATAGEPDSHRSVHRSALVTGARPVDRDALLRALHELPPSVVRVKGLVRCSDSPLSRTLVQCSGGRVSVTVEGAWREADSSELVIIAAGAEAADADLRSVTDRLAEVLADRSSA</sequence>
<dbReference type="AlphaFoldDB" id="A0A4R5BVT5"/>
<accession>A0A4R5BVT5</accession>
<keyword evidence="2" id="KW-0378">Hydrolase</keyword>
<organism evidence="7 8">
    <name type="scientific">Saccharopolyspora karakumensis</name>
    <dbReference type="NCBI Taxonomy" id="2530386"/>
    <lineage>
        <taxon>Bacteria</taxon>
        <taxon>Bacillati</taxon>
        <taxon>Actinomycetota</taxon>
        <taxon>Actinomycetes</taxon>
        <taxon>Pseudonocardiales</taxon>
        <taxon>Pseudonocardiaceae</taxon>
        <taxon>Saccharopolyspora</taxon>
    </lineage>
</organism>
<evidence type="ECO:0000256" key="3">
    <source>
        <dbReference type="ARBA" id="ARBA00023186"/>
    </source>
</evidence>
<evidence type="ECO:0000256" key="4">
    <source>
        <dbReference type="ARBA" id="ARBA00034320"/>
    </source>
</evidence>
<dbReference type="InterPro" id="IPR011629">
    <property type="entry name" value="CobW-like_C"/>
</dbReference>
<dbReference type="GO" id="GO:0016787">
    <property type="term" value="F:hydrolase activity"/>
    <property type="evidence" value="ECO:0007669"/>
    <property type="project" value="UniProtKB-KW"/>
</dbReference>
<dbReference type="CDD" id="cd03112">
    <property type="entry name" value="CobW-like"/>
    <property type="match status" value="1"/>
</dbReference>
<gene>
    <name evidence="7" type="ORF">E1202_11495</name>
</gene>
<evidence type="ECO:0000313" key="8">
    <source>
        <dbReference type="Proteomes" id="UP000294723"/>
    </source>
</evidence>
<evidence type="ECO:0000256" key="2">
    <source>
        <dbReference type="ARBA" id="ARBA00022801"/>
    </source>
</evidence>